<reference evidence="10 11" key="1">
    <citation type="submission" date="2020-11" db="EMBL/GenBank/DDBJ databases">
        <title>Algicoccus daihaiensis sp.nov., isolated from Daihai Lake in Inner Mongolia.</title>
        <authorList>
            <person name="Kai J."/>
        </authorList>
    </citation>
    <scope>NUCLEOTIDE SEQUENCE [LARGE SCALE GENOMIC DNA]</scope>
    <source>
        <strain evidence="11">f23</strain>
    </source>
</reference>
<evidence type="ECO:0000313" key="10">
    <source>
        <dbReference type="EMBL" id="UOD50448.1"/>
    </source>
</evidence>
<dbReference type="PRINTS" id="PR01434">
    <property type="entry name" value="NADHDHGNASE5"/>
</dbReference>
<gene>
    <name evidence="10" type="ORF">DHf2319_00430</name>
</gene>
<proteinExistence type="inferred from homology"/>
<dbReference type="Proteomes" id="UP000831607">
    <property type="component" value="Chromosome"/>
</dbReference>
<feature type="transmembrane region" description="Helical" evidence="8">
    <location>
        <begin position="408"/>
        <end position="429"/>
    </location>
</feature>
<feature type="transmembrane region" description="Helical" evidence="8">
    <location>
        <begin position="306"/>
        <end position="324"/>
    </location>
</feature>
<feature type="transmembrane region" description="Helical" evidence="8">
    <location>
        <begin position="466"/>
        <end position="486"/>
    </location>
</feature>
<feature type="transmembrane region" description="Helical" evidence="8">
    <location>
        <begin position="111"/>
        <end position="130"/>
    </location>
</feature>
<feature type="transmembrane region" description="Helical" evidence="8">
    <location>
        <begin position="6"/>
        <end position="26"/>
    </location>
</feature>
<organism evidence="10 11">
    <name type="scientific">Orrella daihaiensis</name>
    <dbReference type="NCBI Taxonomy" id="2782176"/>
    <lineage>
        <taxon>Bacteria</taxon>
        <taxon>Pseudomonadati</taxon>
        <taxon>Pseudomonadota</taxon>
        <taxon>Betaproteobacteria</taxon>
        <taxon>Burkholderiales</taxon>
        <taxon>Alcaligenaceae</taxon>
        <taxon>Orrella</taxon>
    </lineage>
</organism>
<feature type="transmembrane region" description="Helical" evidence="8">
    <location>
        <begin position="336"/>
        <end position="356"/>
    </location>
</feature>
<keyword evidence="4 7" id="KW-0812">Transmembrane</keyword>
<evidence type="ECO:0000259" key="9">
    <source>
        <dbReference type="Pfam" id="PF00361"/>
    </source>
</evidence>
<feature type="domain" description="NADH:quinone oxidoreductase/Mrp antiporter transmembrane" evidence="9">
    <location>
        <begin position="130"/>
        <end position="423"/>
    </location>
</feature>
<comment type="subcellular location">
    <subcellularLocation>
        <location evidence="1">Cell membrane</location>
        <topology evidence="1">Multi-pass membrane protein</topology>
    </subcellularLocation>
    <subcellularLocation>
        <location evidence="7">Membrane</location>
        <topology evidence="7">Multi-pass membrane protein</topology>
    </subcellularLocation>
</comment>
<feature type="transmembrane region" description="Helical" evidence="8">
    <location>
        <begin position="376"/>
        <end position="396"/>
    </location>
</feature>
<evidence type="ECO:0000256" key="1">
    <source>
        <dbReference type="ARBA" id="ARBA00004651"/>
    </source>
</evidence>
<feature type="transmembrane region" description="Helical" evidence="8">
    <location>
        <begin position="73"/>
        <end position="99"/>
    </location>
</feature>
<feature type="transmembrane region" description="Helical" evidence="8">
    <location>
        <begin position="136"/>
        <end position="153"/>
    </location>
</feature>
<feature type="transmembrane region" description="Helical" evidence="8">
    <location>
        <begin position="245"/>
        <end position="268"/>
    </location>
</feature>
<feature type="transmembrane region" description="Helical" evidence="8">
    <location>
        <begin position="33"/>
        <end position="53"/>
    </location>
</feature>
<keyword evidence="3" id="KW-1003">Cell membrane</keyword>
<dbReference type="InterPro" id="IPR001750">
    <property type="entry name" value="ND/Mrp_TM"/>
</dbReference>
<evidence type="ECO:0000313" key="11">
    <source>
        <dbReference type="Proteomes" id="UP000831607"/>
    </source>
</evidence>
<keyword evidence="11" id="KW-1185">Reference proteome</keyword>
<sequence length="504" mass="54089">MSDVTLILSALAIPLVGALVIALTGANRNLRDSLMVASAVLVFLTVLSILPSVNAGGRPGVVLFEIMPGLPLAFAVEPLGMIFGLVASGLWVVTSLYGIGYMRGAHEKNQTRFFACFSIAIFAALGVAFADNMFTLFIFYEVLSLSTYPLVAHKGNEEAKRGARIYLGLLLGTSIGLMLPAMLVTWFMAGTLDFVPGGILQDNVSRGIGAVLLILYMFGIGKAALMPFHRWLPSAMVAPTPVSALLHAVAVVKAGVFTVLKVSVYLFGLDYLQSLWSSDLIMWVAAFTLLSASIVALQKTNLKARLAYSTVSQLSYIVLGAMLANELAILGGGLHIVMHAFGKITLFFCAGAIYVAAHKSEIPQMDGLGRKMPITFFAFLLGALSVIGAPPLGGFWSKWNLMLGAVEAHHAIMIVVLLISTLLNVAYLIPPVIRAFLLAPPKEDAHHDHHDEHDSTSLRRFGLAEAPLFCLVPLVFTALGTFVLFFEWVPIRALLQTIFTGAAS</sequence>
<feature type="transmembrane region" description="Helical" evidence="8">
    <location>
        <begin position="165"/>
        <end position="187"/>
    </location>
</feature>
<dbReference type="InterPro" id="IPR050586">
    <property type="entry name" value="CPA3_Na-H_Antiporter_D"/>
</dbReference>
<evidence type="ECO:0000256" key="3">
    <source>
        <dbReference type="ARBA" id="ARBA00022475"/>
    </source>
</evidence>
<keyword evidence="6 8" id="KW-0472">Membrane</keyword>
<evidence type="ECO:0000256" key="5">
    <source>
        <dbReference type="ARBA" id="ARBA00022989"/>
    </source>
</evidence>
<dbReference type="PANTHER" id="PTHR42703:SF1">
    <property type="entry name" value="NA(+)_H(+) ANTIPORTER SUBUNIT D1"/>
    <property type="match status" value="1"/>
</dbReference>
<dbReference type="RefSeq" id="WP_243478852.1">
    <property type="nucleotide sequence ID" value="NZ_CP063982.1"/>
</dbReference>
<evidence type="ECO:0000256" key="6">
    <source>
        <dbReference type="ARBA" id="ARBA00023136"/>
    </source>
</evidence>
<evidence type="ECO:0000256" key="4">
    <source>
        <dbReference type="ARBA" id="ARBA00022692"/>
    </source>
</evidence>
<dbReference type="EMBL" id="CP063982">
    <property type="protein sequence ID" value="UOD50448.1"/>
    <property type="molecule type" value="Genomic_DNA"/>
</dbReference>
<evidence type="ECO:0000256" key="7">
    <source>
        <dbReference type="RuleBase" id="RU000320"/>
    </source>
</evidence>
<accession>A0ABY4AKG3</accession>
<dbReference type="PANTHER" id="PTHR42703">
    <property type="entry name" value="NADH DEHYDROGENASE"/>
    <property type="match status" value="1"/>
</dbReference>
<evidence type="ECO:0000256" key="8">
    <source>
        <dbReference type="SAM" id="Phobius"/>
    </source>
</evidence>
<feature type="transmembrane region" description="Helical" evidence="8">
    <location>
        <begin position="280"/>
        <end position="297"/>
    </location>
</feature>
<protein>
    <submittedName>
        <fullName evidence="10">Monovalent cation/H+ antiporter subunit D family protein</fullName>
    </submittedName>
</protein>
<feature type="transmembrane region" description="Helical" evidence="8">
    <location>
        <begin position="207"/>
        <end position="225"/>
    </location>
</feature>
<keyword evidence="5 8" id="KW-1133">Transmembrane helix</keyword>
<name>A0ABY4AKG3_9BURK</name>
<evidence type="ECO:0000256" key="2">
    <source>
        <dbReference type="ARBA" id="ARBA00005346"/>
    </source>
</evidence>
<comment type="similarity">
    <text evidence="2">Belongs to the CPA3 antiporters (TC 2.A.63) subunit D family.</text>
</comment>
<dbReference type="Pfam" id="PF00361">
    <property type="entry name" value="Proton_antipo_M"/>
    <property type="match status" value="1"/>
</dbReference>